<organism evidence="1 2">
    <name type="scientific">Streptomyces citrinus</name>
    <dbReference type="NCBI Taxonomy" id="3118173"/>
    <lineage>
        <taxon>Bacteria</taxon>
        <taxon>Bacillati</taxon>
        <taxon>Actinomycetota</taxon>
        <taxon>Actinomycetes</taxon>
        <taxon>Kitasatosporales</taxon>
        <taxon>Streptomycetaceae</taxon>
        <taxon>Streptomyces</taxon>
    </lineage>
</organism>
<accession>A0ACD5AR23</accession>
<dbReference type="Proteomes" id="UP001432251">
    <property type="component" value="Plasmid p1"/>
</dbReference>
<keyword evidence="1" id="KW-0614">Plasmid</keyword>
<geneLocation type="plasmid" evidence="1 2">
    <name>p1</name>
</geneLocation>
<evidence type="ECO:0000313" key="1">
    <source>
        <dbReference type="EMBL" id="WWQ69409.1"/>
    </source>
</evidence>
<evidence type="ECO:0000313" key="2">
    <source>
        <dbReference type="Proteomes" id="UP001432251"/>
    </source>
</evidence>
<gene>
    <name evidence="1" type="ORF">V2W30_40235</name>
</gene>
<sequence length="122" mass="12629">MGLVEGPTFESQFSPSWDSNALPGAIEATTSPAAYLIELLQFAQTRGAAVQADASALAEGDRPNLTGIVLPDDTASDPAAAKVVADGIQLILDTPAAAEQLEPDEVSHMGVLLEQARERAGE</sequence>
<keyword evidence="2" id="KW-1185">Reference proteome</keyword>
<name>A0ACD5AR23_9ACTN</name>
<protein>
    <submittedName>
        <fullName evidence="1">Tc toxin subunit A</fullName>
    </submittedName>
</protein>
<reference evidence="1" key="1">
    <citation type="journal article" date="2025" name="Int. J. Syst. Evol. Microbiol.">
        <title>Streptomyces citrinus sp. nov., with yellow diffusible pigment.</title>
        <authorList>
            <person name="He Y."/>
            <person name="Yang E."/>
            <person name="Xu J."/>
            <person name="Sun Y."/>
            <person name="Sun L."/>
        </authorList>
    </citation>
    <scope>NUCLEOTIDE SEQUENCE</scope>
    <source>
        <strain evidence="1">Q6</strain>
    </source>
</reference>
<proteinExistence type="predicted"/>
<dbReference type="EMBL" id="CP146023">
    <property type="protein sequence ID" value="WWQ69409.1"/>
    <property type="molecule type" value="Genomic_DNA"/>
</dbReference>